<name>A0AAW2ZE43_9EUKA</name>
<comment type="caution">
    <text evidence="2">The sequence shown here is derived from an EMBL/GenBank/DDBJ whole genome shotgun (WGS) entry which is preliminary data.</text>
</comment>
<sequence>MQKALKVNEAITKILEDELLQNHIDEIYIIYTCAPDKNVRKILFKQRHSVPQRLYISINYNRHILWKKGEQGDILSENLFPKLLQYTSGGNHFILPKNKLSTMSDIDSCIKQFLIDGYMMILPSVYSTNDSFHSEVYNVGQELVGHRILDTPFLNQIIRDPAVVTVLSRLLGQDYFFDSTDSRMHLSQRGRKDQHWHRDDFREYKRLNYFQAQLTNVMAMYYPQDTIKESGPTQIRRGSHLCCNSISYVPDRLVFEEQRKYYEQSMVCPAGSIVLMHYDLVHRRAANTLADRFMFKMMFRRTKDPHEYSETAEIPNFNDVKTLDDDHHADCVSYAKELWCWMYNQKNESNNNVRDLIDYTTW</sequence>
<dbReference type="Gene3D" id="2.60.120.620">
    <property type="entry name" value="q2cbj1_9rhob like domain"/>
    <property type="match status" value="1"/>
</dbReference>
<organism evidence="2 3">
    <name type="scientific">Acrasis kona</name>
    <dbReference type="NCBI Taxonomy" id="1008807"/>
    <lineage>
        <taxon>Eukaryota</taxon>
        <taxon>Discoba</taxon>
        <taxon>Heterolobosea</taxon>
        <taxon>Tetramitia</taxon>
        <taxon>Eutetramitia</taxon>
        <taxon>Acrasidae</taxon>
        <taxon>Acrasis</taxon>
    </lineage>
</organism>
<dbReference type="Proteomes" id="UP001431209">
    <property type="component" value="Unassembled WGS sequence"/>
</dbReference>
<keyword evidence="3" id="KW-1185">Reference proteome</keyword>
<proteinExistence type="predicted"/>
<protein>
    <recommendedName>
        <fullName evidence="4">Phytanoyl-CoA dioxygenase</fullName>
    </recommendedName>
</protein>
<comment type="cofactor">
    <cofactor evidence="1">
        <name>Fe cation</name>
        <dbReference type="ChEBI" id="CHEBI:24875"/>
    </cofactor>
</comment>
<evidence type="ECO:0000256" key="1">
    <source>
        <dbReference type="ARBA" id="ARBA00001962"/>
    </source>
</evidence>
<reference evidence="2 3" key="1">
    <citation type="submission" date="2024-03" db="EMBL/GenBank/DDBJ databases">
        <title>The Acrasis kona genome and developmental transcriptomes reveal deep origins of eukaryotic multicellular pathways.</title>
        <authorList>
            <person name="Sheikh S."/>
            <person name="Fu C.-J."/>
            <person name="Brown M.W."/>
            <person name="Baldauf S.L."/>
        </authorList>
    </citation>
    <scope>NUCLEOTIDE SEQUENCE [LARGE SCALE GENOMIC DNA]</scope>
    <source>
        <strain evidence="2 3">ATCC MYA-3509</strain>
    </source>
</reference>
<evidence type="ECO:0000313" key="2">
    <source>
        <dbReference type="EMBL" id="KAL0486959.1"/>
    </source>
</evidence>
<evidence type="ECO:0000313" key="3">
    <source>
        <dbReference type="Proteomes" id="UP001431209"/>
    </source>
</evidence>
<dbReference type="PANTHER" id="PTHR20883">
    <property type="entry name" value="PHYTANOYL-COA DIOXYGENASE DOMAIN CONTAINING 1"/>
    <property type="match status" value="1"/>
</dbReference>
<evidence type="ECO:0008006" key="4">
    <source>
        <dbReference type="Google" id="ProtNLM"/>
    </source>
</evidence>
<dbReference type="PANTHER" id="PTHR20883:SF51">
    <property type="entry name" value="PHYTANOYL-COA HYDROXYLASE"/>
    <property type="match status" value="1"/>
</dbReference>
<dbReference type="SUPFAM" id="SSF51197">
    <property type="entry name" value="Clavaminate synthase-like"/>
    <property type="match status" value="1"/>
</dbReference>
<accession>A0AAW2ZE43</accession>
<gene>
    <name evidence="2" type="ORF">AKO1_001275</name>
</gene>
<dbReference type="EMBL" id="JAOPGA020001288">
    <property type="protein sequence ID" value="KAL0486959.1"/>
    <property type="molecule type" value="Genomic_DNA"/>
</dbReference>
<dbReference type="InterPro" id="IPR008775">
    <property type="entry name" value="Phytyl_CoA_dOase-like"/>
</dbReference>
<dbReference type="Pfam" id="PF05721">
    <property type="entry name" value="PhyH"/>
    <property type="match status" value="1"/>
</dbReference>
<dbReference type="AlphaFoldDB" id="A0AAW2ZE43"/>